<dbReference type="EMBL" id="HBEC01029934">
    <property type="protein sequence ID" value="CAD8297078.1"/>
    <property type="molecule type" value="Transcribed_RNA"/>
</dbReference>
<evidence type="ECO:0000256" key="1">
    <source>
        <dbReference type="SAM" id="MobiDB-lite"/>
    </source>
</evidence>
<gene>
    <name evidence="2" type="ORF">CEUR00632_LOCUS13839</name>
</gene>
<name>A0A7R9VIW9_9CHLO</name>
<organism evidence="2">
    <name type="scientific">Chlamydomonas euryale</name>
    <dbReference type="NCBI Taxonomy" id="1486919"/>
    <lineage>
        <taxon>Eukaryota</taxon>
        <taxon>Viridiplantae</taxon>
        <taxon>Chlorophyta</taxon>
        <taxon>core chlorophytes</taxon>
        <taxon>Chlorophyceae</taxon>
        <taxon>CS clade</taxon>
        <taxon>Chlamydomonadales</taxon>
        <taxon>Chlamydomonadaceae</taxon>
        <taxon>Chlamydomonas</taxon>
    </lineage>
</organism>
<feature type="region of interest" description="Disordered" evidence="1">
    <location>
        <begin position="107"/>
        <end position="127"/>
    </location>
</feature>
<feature type="region of interest" description="Disordered" evidence="1">
    <location>
        <begin position="45"/>
        <end position="86"/>
    </location>
</feature>
<proteinExistence type="predicted"/>
<accession>A0A7R9VIW9</accession>
<evidence type="ECO:0000313" key="2">
    <source>
        <dbReference type="EMBL" id="CAD8297078.1"/>
    </source>
</evidence>
<reference evidence="2" key="1">
    <citation type="submission" date="2021-01" db="EMBL/GenBank/DDBJ databases">
        <authorList>
            <person name="Corre E."/>
            <person name="Pelletier E."/>
            <person name="Niang G."/>
            <person name="Scheremetjew M."/>
            <person name="Finn R."/>
            <person name="Kale V."/>
            <person name="Holt S."/>
            <person name="Cochrane G."/>
            <person name="Meng A."/>
            <person name="Brown T."/>
            <person name="Cohen L."/>
        </authorList>
    </citation>
    <scope>NUCLEOTIDE SEQUENCE</scope>
    <source>
        <strain evidence="2">CCMP219</strain>
    </source>
</reference>
<dbReference type="AlphaFoldDB" id="A0A7R9VIW9"/>
<sequence>MDPTSVAAAARAGVLVGAPDGDGPLDSLRTSVTHLQELSSSLVGMAEGRPMSARARGQRASGDAGVADRGNGSESAAAAAPQPPAAASRYQRVIASCAARRLAGIEEGGFSGGASPAPQQLLGRLPPMDRLDASVELSAAAAVPTFSTSMPPDPFA</sequence>
<protein>
    <submittedName>
        <fullName evidence="2">Uncharacterized protein</fullName>
    </submittedName>
</protein>